<evidence type="ECO:0000256" key="5">
    <source>
        <dbReference type="ARBA" id="ARBA00022989"/>
    </source>
</evidence>
<dbReference type="OrthoDB" id="3990054at2759"/>
<dbReference type="KEGG" id="tpal:117647085"/>
<evidence type="ECO:0000256" key="2">
    <source>
        <dbReference type="ARBA" id="ARBA00022064"/>
    </source>
</evidence>
<feature type="transmembrane region" description="Helical" evidence="9">
    <location>
        <begin position="50"/>
        <end position="73"/>
    </location>
</feature>
<evidence type="ECO:0000313" key="11">
    <source>
        <dbReference type="RefSeq" id="XP_034244486.1"/>
    </source>
</evidence>
<feature type="transmembrane region" description="Helical" evidence="9">
    <location>
        <begin position="222"/>
        <end position="239"/>
    </location>
</feature>
<keyword evidence="10" id="KW-1185">Reference proteome</keyword>
<name>A0A6P8ZAX6_THRPL</name>
<keyword evidence="7 9" id="KW-0472">Membrane</keyword>
<dbReference type="RefSeq" id="XP_034244487.1">
    <property type="nucleotide sequence ID" value="XM_034388596.1"/>
</dbReference>
<keyword evidence="6" id="KW-0443">Lipid metabolism</keyword>
<dbReference type="CTD" id="31245"/>
<dbReference type="Pfam" id="PF06775">
    <property type="entry name" value="Seipin"/>
    <property type="match status" value="1"/>
</dbReference>
<dbReference type="PANTHER" id="PTHR21212">
    <property type="entry name" value="BERNARDINELLI-SEIP CONGENITAL LIPODYSTROPHY 2 HOMOLOG BSCL2 PROTEIN"/>
    <property type="match status" value="1"/>
</dbReference>
<accession>A0A6P8ZAX6</accession>
<evidence type="ECO:0000256" key="8">
    <source>
        <dbReference type="SAM" id="MobiDB-lite"/>
    </source>
</evidence>
<dbReference type="GO" id="GO:0006629">
    <property type="term" value="P:lipid metabolic process"/>
    <property type="evidence" value="ECO:0007669"/>
    <property type="project" value="UniProtKB-KW"/>
</dbReference>
<evidence type="ECO:0000256" key="6">
    <source>
        <dbReference type="ARBA" id="ARBA00023098"/>
    </source>
</evidence>
<evidence type="ECO:0000313" key="12">
    <source>
        <dbReference type="RefSeq" id="XP_034244487.1"/>
    </source>
</evidence>
<dbReference type="GO" id="GO:0005789">
    <property type="term" value="C:endoplasmic reticulum membrane"/>
    <property type="evidence" value="ECO:0007669"/>
    <property type="project" value="UniProtKB-SubCell"/>
</dbReference>
<evidence type="ECO:0000256" key="3">
    <source>
        <dbReference type="ARBA" id="ARBA00022692"/>
    </source>
</evidence>
<keyword evidence="3 9" id="KW-0812">Transmembrane</keyword>
<evidence type="ECO:0000256" key="1">
    <source>
        <dbReference type="ARBA" id="ARBA00004477"/>
    </source>
</evidence>
<evidence type="ECO:0000313" key="10">
    <source>
        <dbReference type="Proteomes" id="UP000515158"/>
    </source>
</evidence>
<dbReference type="GeneID" id="117647085"/>
<dbReference type="RefSeq" id="XP_034244486.1">
    <property type="nucleotide sequence ID" value="XM_034388595.1"/>
</dbReference>
<evidence type="ECO:0000256" key="4">
    <source>
        <dbReference type="ARBA" id="ARBA00022824"/>
    </source>
</evidence>
<dbReference type="InterPro" id="IPR009617">
    <property type="entry name" value="Seipin"/>
</dbReference>
<dbReference type="PANTHER" id="PTHR21212:SF0">
    <property type="entry name" value="SEIPIN"/>
    <property type="match status" value="1"/>
</dbReference>
<reference evidence="11 12" key="1">
    <citation type="submission" date="2025-04" db="UniProtKB">
        <authorList>
            <consortium name="RefSeq"/>
        </authorList>
    </citation>
    <scope>IDENTIFICATION</scope>
    <source>
        <tissue evidence="11 12">Total insect</tissue>
    </source>
</reference>
<organism evidence="12">
    <name type="scientific">Thrips palmi</name>
    <name type="common">Melon thrips</name>
    <dbReference type="NCBI Taxonomy" id="161013"/>
    <lineage>
        <taxon>Eukaryota</taxon>
        <taxon>Metazoa</taxon>
        <taxon>Ecdysozoa</taxon>
        <taxon>Arthropoda</taxon>
        <taxon>Hexapoda</taxon>
        <taxon>Insecta</taxon>
        <taxon>Pterygota</taxon>
        <taxon>Neoptera</taxon>
        <taxon>Paraneoptera</taxon>
        <taxon>Thysanoptera</taxon>
        <taxon>Terebrantia</taxon>
        <taxon>Thripoidea</taxon>
        <taxon>Thripidae</taxon>
        <taxon>Thrips</taxon>
    </lineage>
</organism>
<dbReference type="CDD" id="cd23995">
    <property type="entry name" value="Seipin_BSCL2_like"/>
    <property type="match status" value="1"/>
</dbReference>
<evidence type="ECO:0000256" key="7">
    <source>
        <dbReference type="ARBA" id="ARBA00023136"/>
    </source>
</evidence>
<keyword evidence="4" id="KW-0256">Endoplasmic reticulum</keyword>
<feature type="transmembrane region" description="Helical" evidence="9">
    <location>
        <begin position="245"/>
        <end position="268"/>
    </location>
</feature>
<gene>
    <name evidence="11 12" type="primary">LOC117647085</name>
</gene>
<evidence type="ECO:0000256" key="9">
    <source>
        <dbReference type="SAM" id="Phobius"/>
    </source>
</evidence>
<dbReference type="AlphaFoldDB" id="A0A6P8ZAX6"/>
<keyword evidence="5 9" id="KW-1133">Transmembrane helix</keyword>
<dbReference type="Proteomes" id="UP000515158">
    <property type="component" value="Unplaced"/>
</dbReference>
<comment type="subcellular location">
    <subcellularLocation>
        <location evidence="1">Endoplasmic reticulum membrane</location>
        <topology evidence="1">Multi-pass membrane protein</topology>
    </subcellularLocation>
</comment>
<feature type="region of interest" description="Disordered" evidence="8">
    <location>
        <begin position="324"/>
        <end position="361"/>
    </location>
</feature>
<sequence>MMIGLFWRLFRRLPFVGSIGKNVAHYRQKAEDGVQKGVENVRLLSFRGGLVGLLTAMIVWVSIFLYVAFYYAYMPSISHVRPIHVQFEACRDGKGLCSFPTADVRLTKRHQLLMVGQPYKIYVQLEMPESRVNKDLGMFMVCASLRVRSGVEVDKACRSAMLHYRSPLLETLMTLTMSPLMVLGQTEEKQSVTVELFSDFEEDQNQPVTDVRVEIKTRFVELYSATIFIHAHLTGLRYLMFHWPILSAAVGISSNLFFILLMFSLSWWHLSNSDDSEGDESKYDNRLSNDPAKERNGFEFIGELEDKDKDDVLEDSNMTQNLSKLEAFSEPLDPLEPSMFGKNKTDLEVLSKDGGVQEVPM</sequence>
<protein>
    <recommendedName>
        <fullName evidence="2">Seipin</fullName>
    </recommendedName>
</protein>
<proteinExistence type="predicted"/>
<dbReference type="GO" id="GO:0140042">
    <property type="term" value="P:lipid droplet formation"/>
    <property type="evidence" value="ECO:0007669"/>
    <property type="project" value="UniProtKB-ARBA"/>
</dbReference>